<name>A0ABU9XZ61_9SPHN</name>
<keyword evidence="1" id="KW-0472">Membrane</keyword>
<feature type="transmembrane region" description="Helical" evidence="1">
    <location>
        <begin position="88"/>
        <end position="108"/>
    </location>
</feature>
<organism evidence="2 3">
    <name type="scientific">Sphingomonas oligophenolica</name>
    <dbReference type="NCBI Taxonomy" id="301154"/>
    <lineage>
        <taxon>Bacteria</taxon>
        <taxon>Pseudomonadati</taxon>
        <taxon>Pseudomonadota</taxon>
        <taxon>Alphaproteobacteria</taxon>
        <taxon>Sphingomonadales</taxon>
        <taxon>Sphingomonadaceae</taxon>
        <taxon>Sphingomonas</taxon>
    </lineage>
</organism>
<comment type="caution">
    <text evidence="2">The sequence shown here is derived from an EMBL/GenBank/DDBJ whole genome shotgun (WGS) entry which is preliminary data.</text>
</comment>
<feature type="transmembrane region" description="Helical" evidence="1">
    <location>
        <begin position="128"/>
        <end position="145"/>
    </location>
</feature>
<evidence type="ECO:0000313" key="2">
    <source>
        <dbReference type="EMBL" id="MEN2788849.1"/>
    </source>
</evidence>
<keyword evidence="1" id="KW-1133">Transmembrane helix</keyword>
<dbReference type="Proteomes" id="UP001419910">
    <property type="component" value="Unassembled WGS sequence"/>
</dbReference>
<dbReference type="RefSeq" id="WP_343890852.1">
    <property type="nucleotide sequence ID" value="NZ_BAAAEH010000035.1"/>
</dbReference>
<proteinExistence type="predicted"/>
<reference evidence="2 3" key="1">
    <citation type="submission" date="2024-05" db="EMBL/GenBank/DDBJ databases">
        <authorList>
            <person name="Liu Q."/>
            <person name="Xin Y.-H."/>
        </authorList>
    </citation>
    <scope>NUCLEOTIDE SEQUENCE [LARGE SCALE GENOMIC DNA]</scope>
    <source>
        <strain evidence="2 3">CGMCC 1.10181</strain>
    </source>
</reference>
<keyword evidence="3" id="KW-1185">Reference proteome</keyword>
<protein>
    <recommendedName>
        <fullName evidence="4">DUF1345 domain-containing protein</fullName>
    </recommendedName>
</protein>
<gene>
    <name evidence="2" type="ORF">ABC974_04355</name>
</gene>
<accession>A0ABU9XZ61</accession>
<evidence type="ECO:0000256" key="1">
    <source>
        <dbReference type="SAM" id="Phobius"/>
    </source>
</evidence>
<dbReference type="EMBL" id="JBDIME010000002">
    <property type="protein sequence ID" value="MEN2788849.1"/>
    <property type="molecule type" value="Genomic_DNA"/>
</dbReference>
<evidence type="ECO:0000313" key="3">
    <source>
        <dbReference type="Proteomes" id="UP001419910"/>
    </source>
</evidence>
<keyword evidence="1" id="KW-0812">Transmembrane</keyword>
<sequence>MSWTLKAIHTHAWDFWLARGSVALIAGLQLLMFNDLTVGPRWLAPGVEIALLLPLSAATAWTQANAREASADHHWDRIAWERRMIRRLALFLTALITVINFLALLALVHDLLAGSATKIGQTLLLDALNIWATNVIVFALWFWSIDHGGPATRGLVETEKCDFLYPQMTIGEPREPCTWSPGFIDYLYLSFTNATAFSPTDTLPLSGRAKLLMMSESAISLLTIALVAARAVNILA</sequence>
<feature type="transmembrane region" description="Helical" evidence="1">
    <location>
        <begin position="15"/>
        <end position="33"/>
    </location>
</feature>
<evidence type="ECO:0008006" key="4">
    <source>
        <dbReference type="Google" id="ProtNLM"/>
    </source>
</evidence>